<sequence>MNINTFKRSPIYRYWNILPIEKVKLALRKNNSDVHSLIFDGRGTTYKSWFSGSRLISTPWFGNSSANYNLFFNEERFAIWPKDRYSAMQAQKKSGNNTGYAVYYREDLRSK</sequence>
<evidence type="ECO:0000313" key="1">
    <source>
        <dbReference type="EMBL" id="KOF73366.1"/>
    </source>
</evidence>
<organism evidence="1">
    <name type="scientific">Octopus bimaculoides</name>
    <name type="common">California two-spotted octopus</name>
    <dbReference type="NCBI Taxonomy" id="37653"/>
    <lineage>
        <taxon>Eukaryota</taxon>
        <taxon>Metazoa</taxon>
        <taxon>Spiralia</taxon>
        <taxon>Lophotrochozoa</taxon>
        <taxon>Mollusca</taxon>
        <taxon>Cephalopoda</taxon>
        <taxon>Coleoidea</taxon>
        <taxon>Octopodiformes</taxon>
        <taxon>Octopoda</taxon>
        <taxon>Incirrata</taxon>
        <taxon>Octopodidae</taxon>
        <taxon>Octopus</taxon>
    </lineage>
</organism>
<protein>
    <submittedName>
        <fullName evidence="1">Uncharacterized protein</fullName>
    </submittedName>
</protein>
<gene>
    <name evidence="1" type="ORF">OCBIM_22037971mg</name>
</gene>
<name>A0A0L8G8K1_OCTBM</name>
<dbReference type="EMBL" id="KQ423187">
    <property type="protein sequence ID" value="KOF73366.1"/>
    <property type="molecule type" value="Genomic_DNA"/>
</dbReference>
<feature type="non-terminal residue" evidence="1">
    <location>
        <position position="111"/>
    </location>
</feature>
<dbReference type="AlphaFoldDB" id="A0A0L8G8K1"/>
<accession>A0A0L8G8K1</accession>
<reference evidence="1" key="1">
    <citation type="submission" date="2015-07" db="EMBL/GenBank/DDBJ databases">
        <title>MeaNS - Measles Nucleotide Surveillance Program.</title>
        <authorList>
            <person name="Tran T."/>
            <person name="Druce J."/>
        </authorList>
    </citation>
    <scope>NUCLEOTIDE SEQUENCE</scope>
    <source>
        <strain evidence="1">UCB-OBI-ISO-001</strain>
        <tissue evidence="1">Gonad</tissue>
    </source>
</reference>
<proteinExistence type="predicted"/>
<dbReference type="OrthoDB" id="6134084at2759"/>